<dbReference type="Proteomes" id="UP000009170">
    <property type="component" value="Unassembled WGS sequence"/>
</dbReference>
<keyword evidence="3" id="KW-1185">Reference proteome</keyword>
<feature type="domain" description="Protein kinase" evidence="1">
    <location>
        <begin position="237"/>
        <end position="557"/>
    </location>
</feature>
<dbReference type="Pfam" id="PF03109">
    <property type="entry name" value="ABC1"/>
    <property type="match status" value="1"/>
</dbReference>
<organism evidence="2 3">
    <name type="scientific">Ostreococcus tauri</name>
    <name type="common">Marine green alga</name>
    <dbReference type="NCBI Taxonomy" id="70448"/>
    <lineage>
        <taxon>Eukaryota</taxon>
        <taxon>Viridiplantae</taxon>
        <taxon>Chlorophyta</taxon>
        <taxon>Mamiellophyceae</taxon>
        <taxon>Mamiellales</taxon>
        <taxon>Bathycoccaceae</taxon>
        <taxon>Ostreococcus</taxon>
    </lineage>
</organism>
<dbReference type="OrthoDB" id="427480at2759"/>
<dbReference type="Gene3D" id="1.10.510.10">
    <property type="entry name" value="Transferase(Phosphotransferase) domain 1"/>
    <property type="match status" value="1"/>
</dbReference>
<dbReference type="KEGG" id="ota:OT_ostta02g01440"/>
<reference evidence="2 3" key="2">
    <citation type="journal article" date="2014" name="BMC Genomics">
        <title>An improved genome of the model marine alga Ostreococcus tauri unfolds by assessing Illumina de novo assemblies.</title>
        <authorList>
            <person name="Blanc-Mathieu R."/>
            <person name="Verhelst B."/>
            <person name="Derelle E."/>
            <person name="Rombauts S."/>
            <person name="Bouget F.Y."/>
            <person name="Carre I."/>
            <person name="Chateau A."/>
            <person name="Eyre-Walker A."/>
            <person name="Grimsley N."/>
            <person name="Moreau H."/>
            <person name="Piegu B."/>
            <person name="Rivals E."/>
            <person name="Schackwitz W."/>
            <person name="Van de Peer Y."/>
            <person name="Piganeau G."/>
        </authorList>
    </citation>
    <scope>NUCLEOTIDE SEQUENCE [LARGE SCALE GENOMIC DNA]</scope>
    <source>
        <strain evidence="3">OTTH 0595 / CCAP 157/2 / RCC745</strain>
    </source>
</reference>
<dbReference type="InterPro" id="IPR051130">
    <property type="entry name" value="Mito_struct-func_regulator"/>
</dbReference>
<evidence type="ECO:0000259" key="1">
    <source>
        <dbReference type="PROSITE" id="PS50011"/>
    </source>
</evidence>
<accession>A0A090M7B9</accession>
<name>A0A090M7B9_OSTTA</name>
<dbReference type="PANTHER" id="PTHR43173:SF24">
    <property type="entry name" value="ABC1 ATYPICAL KINASE-LIKE DOMAIN-CONTAINING PROTEIN"/>
    <property type="match status" value="1"/>
</dbReference>
<dbReference type="GeneID" id="9837059"/>
<dbReference type="PROSITE" id="PS50011">
    <property type="entry name" value="PROTEIN_KINASE_DOM"/>
    <property type="match status" value="1"/>
</dbReference>
<dbReference type="FunCoup" id="A0A090M7B9">
    <property type="interactions" value="119"/>
</dbReference>
<evidence type="ECO:0000313" key="3">
    <source>
        <dbReference type="Proteomes" id="UP000009170"/>
    </source>
</evidence>
<dbReference type="GO" id="GO:0004672">
    <property type="term" value="F:protein kinase activity"/>
    <property type="evidence" value="ECO:0007669"/>
    <property type="project" value="InterPro"/>
</dbReference>
<dbReference type="GO" id="GO:0005524">
    <property type="term" value="F:ATP binding"/>
    <property type="evidence" value="ECO:0007669"/>
    <property type="project" value="InterPro"/>
</dbReference>
<evidence type="ECO:0000313" key="2">
    <source>
        <dbReference type="EMBL" id="CEG00982.1"/>
    </source>
</evidence>
<dbReference type="InterPro" id="IPR011009">
    <property type="entry name" value="Kinase-like_dom_sf"/>
</dbReference>
<dbReference type="AlphaFoldDB" id="A0A090M7B9"/>
<dbReference type="SUPFAM" id="SSF56112">
    <property type="entry name" value="Protein kinase-like (PK-like)"/>
    <property type="match status" value="1"/>
</dbReference>
<sequence>MSSLLPAPFHSIPRIHYEPTVLRMPGDCFNKRMPRILRLSTFTILKIFAPVPFKILLCNELLQLAYSSLWKSRSVNGLKSQKTDSKLLPLFRSSICTSSSCEMLQLQLKTEGLVMFTRIFFPGTFRAMKFYRFTIKLSCGYAKAMIWDSWYTKSEMEQLWSSVHRWGAELTKRAVLDLSGFYAKVAQVFATKADLLPREYTQALSCILDKCVPMSIFEVERIIELGLKAPLNHIFRYFEARPVGAATIGQVHEAITFDGQRVAVKVQNVRNKKLMKFDLRNMLFVSKMMDKLNIFLPFDHTSILLEYSSQVPLEFDFDREQRMMGVLGESICKNSKVMVPKPIDGFCSSHVISMTFMEGHSLSEIISSGTWTNSAKIFMQLQKSLAQLLASFGFQILELGMFHSDPHPGNILYNFEQIGLIDFGQVKILPDKTRALFAHLVLCMNEESDHLYEILKELQIEFTTSDKNLIRTIAFILFDTRMDIPEAKLSPLDSEFPPELRGVRISSIHTDVFMLIRVIAIFRGIFAALNIDLHARKIWAESARRAVCSSTYRYTFTRTAPALTSGGTFERLKILSGWLADRKLPSEREHILSFAQAKLFSLDDLKRAVKREDKKALMIAFVHFSREDRLRCIEYLSE</sequence>
<dbReference type="InterPro" id="IPR000719">
    <property type="entry name" value="Prot_kinase_dom"/>
</dbReference>
<dbReference type="PANTHER" id="PTHR43173">
    <property type="entry name" value="ABC1 FAMILY PROTEIN"/>
    <property type="match status" value="1"/>
</dbReference>
<protein>
    <submittedName>
        <fullName evidence="2">Protein kinase-like domain</fullName>
    </submittedName>
</protein>
<dbReference type="CDD" id="cd05121">
    <property type="entry name" value="ABC1_ADCK3-like"/>
    <property type="match status" value="1"/>
</dbReference>
<dbReference type="RefSeq" id="XP_022840719.1">
    <property type="nucleotide sequence ID" value="XM_022985026.1"/>
</dbReference>
<gene>
    <name evidence="2" type="ORF">OT_ostta02g01440</name>
</gene>
<comment type="caution">
    <text evidence="2">The sequence shown here is derived from an EMBL/GenBank/DDBJ whole genome shotgun (WGS) entry which is preliminary data.</text>
</comment>
<proteinExistence type="predicted"/>
<dbReference type="EMBL" id="CAID01000002">
    <property type="protein sequence ID" value="CEG00982.1"/>
    <property type="molecule type" value="Genomic_DNA"/>
</dbReference>
<reference evidence="3" key="1">
    <citation type="journal article" date="2006" name="Proc. Natl. Acad. Sci. U.S.A.">
        <title>Genome analysis of the smallest free-living eukaryote Ostreococcus tauri unveils many unique features.</title>
        <authorList>
            <person name="Derelle E."/>
            <person name="Ferraz C."/>
            <person name="Rombauts S."/>
            <person name="Rouze P."/>
            <person name="Worden A.Z."/>
            <person name="Robbens S."/>
            <person name="Partensky F."/>
            <person name="Degroeve S."/>
            <person name="Echeynie S."/>
            <person name="Cooke R."/>
            <person name="Saeys Y."/>
            <person name="Wuyts J."/>
            <person name="Jabbari K."/>
            <person name="Bowler C."/>
            <person name="Panaud O."/>
            <person name="Piegu B."/>
            <person name="Ball S.G."/>
            <person name="Ral J.-P."/>
            <person name="Bouget F.-Y."/>
            <person name="Piganeau G."/>
            <person name="De Baets B."/>
            <person name="Picard A."/>
            <person name="Delseny M."/>
            <person name="Demaille J."/>
            <person name="Van de Peer Y."/>
            <person name="Moreau H."/>
        </authorList>
    </citation>
    <scope>NUCLEOTIDE SEQUENCE [LARGE SCALE GENOMIC DNA]</scope>
    <source>
        <strain evidence="3">OTTH 0595 / CCAP 157/2 / RCC745</strain>
    </source>
</reference>
<dbReference type="InParanoid" id="A0A090M7B9"/>
<dbReference type="InterPro" id="IPR004147">
    <property type="entry name" value="ABC1_dom"/>
</dbReference>